<evidence type="ECO:0000259" key="1">
    <source>
        <dbReference type="Pfam" id="PF13488"/>
    </source>
</evidence>
<gene>
    <name evidence="2" type="ORF">MNBD_PLANCTO03-865</name>
</gene>
<name>A0A3B1DPU2_9ZZZZ</name>
<feature type="domain" description="Glycine zipper" evidence="1">
    <location>
        <begin position="49"/>
        <end position="90"/>
    </location>
</feature>
<dbReference type="Pfam" id="PF13488">
    <property type="entry name" value="Gly-zipper_Omp"/>
    <property type="match status" value="1"/>
</dbReference>
<accession>A0A3B1DPU2</accession>
<dbReference type="EMBL" id="UOGK01000166">
    <property type="protein sequence ID" value="VAX38883.1"/>
    <property type="molecule type" value="Genomic_DNA"/>
</dbReference>
<protein>
    <recommendedName>
        <fullName evidence="1">Glycine zipper domain-containing protein</fullName>
    </recommendedName>
</protein>
<reference evidence="2" key="1">
    <citation type="submission" date="2018-06" db="EMBL/GenBank/DDBJ databases">
        <authorList>
            <person name="Zhirakovskaya E."/>
        </authorList>
    </citation>
    <scope>NUCLEOTIDE SEQUENCE</scope>
</reference>
<organism evidence="2">
    <name type="scientific">hydrothermal vent metagenome</name>
    <dbReference type="NCBI Taxonomy" id="652676"/>
    <lineage>
        <taxon>unclassified sequences</taxon>
        <taxon>metagenomes</taxon>
        <taxon>ecological metagenomes</taxon>
    </lineage>
</organism>
<sequence>MMNAMNAGTSSRMGWNARRAGMLAIAGGALAFGTLAGGCNNAGEGAMSGALLGGLAGMGIGSLTGDMGKGAAAGAILGGVGGAVLGDQNQRSGQQTNYSNEW</sequence>
<dbReference type="InterPro" id="IPR039567">
    <property type="entry name" value="Gly-zipper"/>
</dbReference>
<proteinExistence type="predicted"/>
<evidence type="ECO:0000313" key="2">
    <source>
        <dbReference type="EMBL" id="VAX38883.1"/>
    </source>
</evidence>
<dbReference type="AlphaFoldDB" id="A0A3B1DPU2"/>